<accession>A0ABW2L9N6</accession>
<reference evidence="3" key="1">
    <citation type="journal article" date="2019" name="Int. J. Syst. Evol. Microbiol.">
        <title>The Global Catalogue of Microorganisms (GCM) 10K type strain sequencing project: providing services to taxonomists for standard genome sequencing and annotation.</title>
        <authorList>
            <consortium name="The Broad Institute Genomics Platform"/>
            <consortium name="The Broad Institute Genome Sequencing Center for Infectious Disease"/>
            <person name="Wu L."/>
            <person name="Ma J."/>
        </authorList>
    </citation>
    <scope>NUCLEOTIDE SEQUENCE [LARGE SCALE GENOMIC DNA]</scope>
    <source>
        <strain evidence="3">CGMCC 4.1467</strain>
    </source>
</reference>
<dbReference type="EMBL" id="JBHTBS010000007">
    <property type="protein sequence ID" value="MFC7338300.1"/>
    <property type="molecule type" value="Genomic_DNA"/>
</dbReference>
<dbReference type="Proteomes" id="UP001596472">
    <property type="component" value="Unassembled WGS sequence"/>
</dbReference>
<protein>
    <submittedName>
        <fullName evidence="2">Wadjet anti-phage system protein JetD domain-containing protein</fullName>
    </submittedName>
</protein>
<sequence>MNHPDWLTEFHRRWHTARSRTTQLSSRAYGIHWTELLDAAGITRVEDIRTATREAETLEREGKLHLKRHKYRREIIERLVLPLESESWLHELFGTEDGAAILTRSLRVIDRQPDHPLLPDEWSTLLAKLHGLFREGMSLRPFSWKRPEHLSSLLDLLFNLTSRTWPEGTLIRSASIDLGYDSKFLERRERSINAGLSLMFARSSSLAELGFIMSEAMLLTQGPLVLHFPDGRSIDYSHRAPHKISLADLELASRIETPARRLLSIENSKTTFRQFAAANRDTTTLLVASSFPTAALITLLRKLPSRVELHHFGDSDATGFLILLKIREVAPRPVHAFHMKWRGPDPDVPLSDRDIAILGNLSENPLLADCQGEINALTFTQSMGRFEQESLGPPTIQGWPFFEADHPMG</sequence>
<dbReference type="RefSeq" id="WP_379713478.1">
    <property type="nucleotide sequence ID" value="NZ_JBHTBS010000007.1"/>
</dbReference>
<evidence type="ECO:0000259" key="1">
    <source>
        <dbReference type="Pfam" id="PF09983"/>
    </source>
</evidence>
<proteinExistence type="predicted"/>
<evidence type="ECO:0000313" key="3">
    <source>
        <dbReference type="Proteomes" id="UP001596472"/>
    </source>
</evidence>
<keyword evidence="3" id="KW-1185">Reference proteome</keyword>
<comment type="caution">
    <text evidence="2">The sequence shown here is derived from an EMBL/GenBank/DDBJ whole genome shotgun (WGS) entry which is preliminary data.</text>
</comment>
<name>A0ABW2L9N6_9BACT</name>
<gene>
    <name evidence="2" type="ORF">ACFQY0_13985</name>
</gene>
<organism evidence="2 3">
    <name type="scientific">Haloferula chungangensis</name>
    <dbReference type="NCBI Taxonomy" id="1048331"/>
    <lineage>
        <taxon>Bacteria</taxon>
        <taxon>Pseudomonadati</taxon>
        <taxon>Verrucomicrobiota</taxon>
        <taxon>Verrucomicrobiia</taxon>
        <taxon>Verrucomicrobiales</taxon>
        <taxon>Verrucomicrobiaceae</taxon>
        <taxon>Haloferula</taxon>
    </lineage>
</organism>
<dbReference type="Pfam" id="PF09983">
    <property type="entry name" value="JetD_C"/>
    <property type="match status" value="1"/>
</dbReference>
<evidence type="ECO:0000313" key="2">
    <source>
        <dbReference type="EMBL" id="MFC7338300.1"/>
    </source>
</evidence>
<feature type="domain" description="Wadjet protein JetD C-terminal" evidence="1">
    <location>
        <begin position="221"/>
        <end position="339"/>
    </location>
</feature>
<dbReference type="InterPro" id="IPR024534">
    <property type="entry name" value="JetD_C"/>
</dbReference>